<feature type="transmembrane region" description="Helical" evidence="1">
    <location>
        <begin position="107"/>
        <end position="128"/>
    </location>
</feature>
<sequence length="188" mass="20357">MEQPVDADSRTELKVPQEPKVPQELWWSVLLEGIIAIIVGIFLLYEPIATTILLIQILAIFWLVEGIFSVIRALVFTKDGKWKLLSGILSIIAGAVILMYPVISPYIVLRLLIIFIGILTLVNGAVIITSALKGGGWGTGILGALTIVLGLLLLTNSLAGIIILPWIFGVFFVIGGIGAVIWGIKMRT</sequence>
<name>A0A0F8HVH6_METMZ</name>
<comment type="caution">
    <text evidence="2">The sequence shown here is derived from an EMBL/GenBank/DDBJ whole genome shotgun (WGS) entry which is preliminary data.</text>
</comment>
<feature type="transmembrane region" description="Helical" evidence="1">
    <location>
        <begin position="134"/>
        <end position="154"/>
    </location>
</feature>
<proteinExistence type="predicted"/>
<gene>
    <name evidence="2" type="ORF">DU55_10190</name>
</gene>
<evidence type="ECO:0000256" key="1">
    <source>
        <dbReference type="SAM" id="Phobius"/>
    </source>
</evidence>
<dbReference type="InterPro" id="IPR005325">
    <property type="entry name" value="DUF308_memb"/>
</dbReference>
<dbReference type="PATRIC" id="fig|2209.72.peg.2193"/>
<feature type="transmembrane region" description="Helical" evidence="1">
    <location>
        <begin position="25"/>
        <end position="45"/>
    </location>
</feature>
<feature type="transmembrane region" description="Helical" evidence="1">
    <location>
        <begin position="161"/>
        <end position="184"/>
    </location>
</feature>
<reference evidence="2 3" key="1">
    <citation type="journal article" date="2015" name="ISME J.">
        <title>Genomic and phenotypic differentiation among Methanosarcina mazei populations from Columbia River sediment.</title>
        <authorList>
            <person name="Youngblut N.D."/>
            <person name="Wirth J.S."/>
            <person name="Henriksen J.R."/>
            <person name="Smith M."/>
            <person name="Simon H."/>
            <person name="Metcalf W.W."/>
            <person name="Whitaker R.J."/>
        </authorList>
    </citation>
    <scope>NUCLEOTIDE SEQUENCE [LARGE SCALE GENOMIC DNA]</scope>
    <source>
        <strain evidence="2 3">3.H.A.2.4</strain>
    </source>
</reference>
<keyword evidence="1" id="KW-0472">Membrane</keyword>
<organism evidence="2 3">
    <name type="scientific">Methanosarcina mazei</name>
    <name type="common">Methanosarcina frisia</name>
    <dbReference type="NCBI Taxonomy" id="2209"/>
    <lineage>
        <taxon>Archaea</taxon>
        <taxon>Methanobacteriati</taxon>
        <taxon>Methanobacteriota</taxon>
        <taxon>Stenosarchaea group</taxon>
        <taxon>Methanomicrobia</taxon>
        <taxon>Methanosarcinales</taxon>
        <taxon>Methanosarcinaceae</taxon>
        <taxon>Methanosarcina</taxon>
    </lineage>
</organism>
<dbReference type="PANTHER" id="PTHR34989:SF1">
    <property type="entry name" value="PROTEIN HDED"/>
    <property type="match status" value="1"/>
</dbReference>
<keyword evidence="1" id="KW-0812">Transmembrane</keyword>
<protein>
    <recommendedName>
        <fullName evidence="4">HdeD family acid-resistance protein</fullName>
    </recommendedName>
</protein>
<accession>A0A0F8HVH6</accession>
<dbReference type="Pfam" id="PF03729">
    <property type="entry name" value="DUF308"/>
    <property type="match status" value="2"/>
</dbReference>
<dbReference type="PANTHER" id="PTHR34989">
    <property type="entry name" value="PROTEIN HDED"/>
    <property type="match status" value="1"/>
</dbReference>
<dbReference type="GO" id="GO:0005886">
    <property type="term" value="C:plasma membrane"/>
    <property type="evidence" value="ECO:0007669"/>
    <property type="project" value="TreeGrafter"/>
</dbReference>
<dbReference type="EMBL" id="JJPP01000058">
    <property type="protein sequence ID" value="KKG80711.1"/>
    <property type="molecule type" value="Genomic_DNA"/>
</dbReference>
<feature type="transmembrane region" description="Helical" evidence="1">
    <location>
        <begin position="82"/>
        <end position="100"/>
    </location>
</feature>
<feature type="transmembrane region" description="Helical" evidence="1">
    <location>
        <begin position="52"/>
        <end position="76"/>
    </location>
</feature>
<keyword evidence="1" id="KW-1133">Transmembrane helix</keyword>
<evidence type="ECO:0000313" key="3">
    <source>
        <dbReference type="Proteomes" id="UP000034817"/>
    </source>
</evidence>
<dbReference type="AlphaFoldDB" id="A0A0F8HVH6"/>
<dbReference type="Proteomes" id="UP000034817">
    <property type="component" value="Unassembled WGS sequence"/>
</dbReference>
<dbReference type="InterPro" id="IPR052712">
    <property type="entry name" value="Acid_resist_chaperone_HdeD"/>
</dbReference>
<evidence type="ECO:0000313" key="2">
    <source>
        <dbReference type="EMBL" id="KKG80711.1"/>
    </source>
</evidence>
<dbReference type="RefSeq" id="WP_048049895.1">
    <property type="nucleotide sequence ID" value="NZ_JJPP01000058.1"/>
</dbReference>
<evidence type="ECO:0008006" key="4">
    <source>
        <dbReference type="Google" id="ProtNLM"/>
    </source>
</evidence>